<proteinExistence type="predicted"/>
<feature type="compositionally biased region" description="Acidic residues" evidence="1">
    <location>
        <begin position="17"/>
        <end position="26"/>
    </location>
</feature>
<dbReference type="Proteomes" id="UP000489600">
    <property type="component" value="Unassembled WGS sequence"/>
</dbReference>
<name>A0A565BGV9_9BRAS</name>
<dbReference type="OrthoDB" id="47059at2759"/>
<gene>
    <name evidence="2" type="ORF">ANE_LOCUS11304</name>
</gene>
<feature type="region of interest" description="Disordered" evidence="1">
    <location>
        <begin position="1"/>
        <end position="26"/>
    </location>
</feature>
<reference evidence="2" key="1">
    <citation type="submission" date="2019-07" db="EMBL/GenBank/DDBJ databases">
        <authorList>
            <person name="Dittberner H."/>
        </authorList>
    </citation>
    <scope>NUCLEOTIDE SEQUENCE [LARGE SCALE GENOMIC DNA]</scope>
</reference>
<evidence type="ECO:0000256" key="1">
    <source>
        <dbReference type="SAM" id="MobiDB-lite"/>
    </source>
</evidence>
<dbReference type="AlphaFoldDB" id="A0A565BGV9"/>
<protein>
    <submittedName>
        <fullName evidence="2">Uncharacterized protein</fullName>
    </submittedName>
</protein>
<dbReference type="EMBL" id="CABITT030000004">
    <property type="protein sequence ID" value="VVB00860.1"/>
    <property type="molecule type" value="Genomic_DNA"/>
</dbReference>
<keyword evidence="3" id="KW-1185">Reference proteome</keyword>
<comment type="caution">
    <text evidence="2">The sequence shown here is derived from an EMBL/GenBank/DDBJ whole genome shotgun (WGS) entry which is preliminary data.</text>
</comment>
<sequence length="84" mass="9544">MPSTPISSMAVSRQPELDQDATVESEDSSAVIFSIPEVLDYVRSLTDCWRDDASSSRGDLRSDEIFDRLREEHQILLLPEEDNM</sequence>
<evidence type="ECO:0000313" key="3">
    <source>
        <dbReference type="Proteomes" id="UP000489600"/>
    </source>
</evidence>
<organism evidence="2 3">
    <name type="scientific">Arabis nemorensis</name>
    <dbReference type="NCBI Taxonomy" id="586526"/>
    <lineage>
        <taxon>Eukaryota</taxon>
        <taxon>Viridiplantae</taxon>
        <taxon>Streptophyta</taxon>
        <taxon>Embryophyta</taxon>
        <taxon>Tracheophyta</taxon>
        <taxon>Spermatophyta</taxon>
        <taxon>Magnoliopsida</taxon>
        <taxon>eudicotyledons</taxon>
        <taxon>Gunneridae</taxon>
        <taxon>Pentapetalae</taxon>
        <taxon>rosids</taxon>
        <taxon>malvids</taxon>
        <taxon>Brassicales</taxon>
        <taxon>Brassicaceae</taxon>
        <taxon>Arabideae</taxon>
        <taxon>Arabis</taxon>
    </lineage>
</organism>
<accession>A0A565BGV9</accession>
<evidence type="ECO:0000313" key="2">
    <source>
        <dbReference type="EMBL" id="VVB00860.1"/>
    </source>
</evidence>
<feature type="compositionally biased region" description="Polar residues" evidence="1">
    <location>
        <begin position="1"/>
        <end position="11"/>
    </location>
</feature>